<keyword evidence="1" id="KW-0812">Transmembrane</keyword>
<proteinExistence type="predicted"/>
<dbReference type="Proteomes" id="UP000241912">
    <property type="component" value="Unassembled WGS sequence"/>
</dbReference>
<dbReference type="RefSeq" id="WP_147383670.1">
    <property type="nucleotide sequence ID" value="NZ_PXXU01000175.1"/>
</dbReference>
<organism evidence="2 3">
    <name type="scientific">Nitrosomonas supralitoralis</name>
    <dbReference type="NCBI Taxonomy" id="2116706"/>
    <lineage>
        <taxon>Bacteria</taxon>
        <taxon>Pseudomonadati</taxon>
        <taxon>Pseudomonadota</taxon>
        <taxon>Betaproteobacteria</taxon>
        <taxon>Nitrosomonadales</taxon>
        <taxon>Nitrosomonadaceae</taxon>
        <taxon>Nitrosomonas</taxon>
    </lineage>
</organism>
<reference evidence="2 3" key="1">
    <citation type="submission" date="2018-03" db="EMBL/GenBank/DDBJ databases">
        <title>Draft genome of Nitrosomonas supralitoralis APG5.</title>
        <authorList>
            <person name="Urakawa H."/>
            <person name="Lopez J.V."/>
        </authorList>
    </citation>
    <scope>NUCLEOTIDE SEQUENCE [LARGE SCALE GENOMIC DNA]</scope>
    <source>
        <strain evidence="2 3">APG5</strain>
    </source>
</reference>
<keyword evidence="1" id="KW-0472">Membrane</keyword>
<feature type="transmembrane region" description="Helical" evidence="1">
    <location>
        <begin position="12"/>
        <end position="33"/>
    </location>
</feature>
<dbReference type="EMBL" id="PXXU01000175">
    <property type="protein sequence ID" value="PSJ15761.1"/>
    <property type="molecule type" value="Genomic_DNA"/>
</dbReference>
<accession>A0A2P7NQK7</accession>
<dbReference type="AlphaFoldDB" id="A0A2P7NQK7"/>
<dbReference type="OrthoDB" id="8551529at2"/>
<evidence type="ECO:0000313" key="3">
    <source>
        <dbReference type="Proteomes" id="UP000241912"/>
    </source>
</evidence>
<keyword evidence="3" id="KW-1185">Reference proteome</keyword>
<gene>
    <name evidence="2" type="ORF">C7H79_17240</name>
</gene>
<comment type="caution">
    <text evidence="2">The sequence shown here is derived from an EMBL/GenBank/DDBJ whole genome shotgun (WGS) entry which is preliminary data.</text>
</comment>
<name>A0A2P7NQK7_9PROT</name>
<evidence type="ECO:0000256" key="1">
    <source>
        <dbReference type="SAM" id="Phobius"/>
    </source>
</evidence>
<evidence type="ECO:0000313" key="2">
    <source>
        <dbReference type="EMBL" id="PSJ15761.1"/>
    </source>
</evidence>
<feature type="non-terminal residue" evidence="2">
    <location>
        <position position="69"/>
    </location>
</feature>
<protein>
    <submittedName>
        <fullName evidence="2">Uncharacterized protein</fullName>
    </submittedName>
</protein>
<keyword evidence="1" id="KW-1133">Transmembrane helix</keyword>
<sequence>MLIKLNKIQIYSIRQFAVIVTFVMSFGIFGMHAQAHTPHDMISAFAASPNYATDKTMFAVTDGAYTGWR</sequence>